<keyword evidence="2" id="KW-0472">Membrane</keyword>
<dbReference type="PROSITE" id="PS50005">
    <property type="entry name" value="TPR"/>
    <property type="match status" value="1"/>
</dbReference>
<dbReference type="SMART" id="SM00028">
    <property type="entry name" value="TPR"/>
    <property type="match status" value="3"/>
</dbReference>
<evidence type="ECO:0008006" key="4">
    <source>
        <dbReference type="Google" id="ProtNLM"/>
    </source>
</evidence>
<reference evidence="3" key="1">
    <citation type="journal article" date="2023" name="J. Phycol.">
        <title>Revised classification of the Cyanidiophyceae based on plastid genome data with descriptions of the Cavernulicolales ord. nov. and Galdieriales ord. nov. (Rhodophyta).</title>
        <authorList>
            <person name="Park S.I."/>
            <person name="Cho C.H."/>
            <person name="Ciniglia C."/>
            <person name="Huang T.Y."/>
            <person name="Liu S.L."/>
            <person name="Bustamante D.E."/>
            <person name="Calderon M.S."/>
            <person name="Mansilla A."/>
            <person name="McDermott T."/>
            <person name="Andersen R.A."/>
            <person name="Yoon H.S."/>
        </authorList>
    </citation>
    <scope>NUCLEOTIDE SEQUENCE</scope>
</reference>
<dbReference type="SUPFAM" id="SSF48452">
    <property type="entry name" value="TPR-like"/>
    <property type="match status" value="1"/>
</dbReference>
<keyword evidence="2" id="KW-1133">Transmembrane helix</keyword>
<evidence type="ECO:0000256" key="2">
    <source>
        <dbReference type="SAM" id="Phobius"/>
    </source>
</evidence>
<gene>
    <name evidence="3" type="primary">ycf37</name>
    <name evidence="3" type="ORF">SCTW_144</name>
</gene>
<organism evidence="3">
    <name type="scientific">Sciadococcus taiwanensis</name>
    <dbReference type="NCBI Taxonomy" id="3028030"/>
    <lineage>
        <taxon>Eukaryota</taxon>
        <taxon>Rhodophyta</taxon>
        <taxon>Bangiophyceae</taxon>
        <taxon>Cavernulicolales</taxon>
        <taxon>Cavernulicolaceae</taxon>
        <taxon>Sciadococcus</taxon>
    </lineage>
</organism>
<dbReference type="Pfam" id="PF14559">
    <property type="entry name" value="TPR_19"/>
    <property type="match status" value="1"/>
</dbReference>
<dbReference type="InterPro" id="IPR019734">
    <property type="entry name" value="TPR_rpt"/>
</dbReference>
<dbReference type="InterPro" id="IPR011990">
    <property type="entry name" value="TPR-like_helical_dom_sf"/>
</dbReference>
<dbReference type="Gene3D" id="1.25.40.10">
    <property type="entry name" value="Tetratricopeptide repeat domain"/>
    <property type="match status" value="1"/>
</dbReference>
<name>A0A9Y1I273_9RHOD</name>
<dbReference type="AlphaFoldDB" id="A0A9Y1I273"/>
<sequence length="177" mass="20552">MKDYMKIILSFIYLVILANFLLIITFLVLKQSLKTTKEESLINKLEKNLPENLNVHEKRYILGDIYINKRMYPQTIELLEKSALQSTEIPEPLKASLYNSLGFAYLKSQNYIQAIANYKQVLSVKPTYKLALNNLAYLYEKLGKLPQALHTYQLILNNNGDHSLAKQKVKMLNQKIK</sequence>
<dbReference type="EMBL" id="OP616811">
    <property type="protein sequence ID" value="WDA98926.1"/>
    <property type="molecule type" value="Genomic_DNA"/>
</dbReference>
<evidence type="ECO:0000313" key="3">
    <source>
        <dbReference type="EMBL" id="WDA98926.1"/>
    </source>
</evidence>
<feature type="transmembrane region" description="Helical" evidence="2">
    <location>
        <begin position="7"/>
        <end position="29"/>
    </location>
</feature>
<keyword evidence="2" id="KW-0812">Transmembrane</keyword>
<feature type="repeat" description="TPR" evidence="1">
    <location>
        <begin position="95"/>
        <end position="128"/>
    </location>
</feature>
<accession>A0A9Y1I273</accession>
<keyword evidence="3" id="KW-0934">Plastid</keyword>
<geneLocation type="plastid" evidence="3"/>
<proteinExistence type="predicted"/>
<evidence type="ECO:0000256" key="1">
    <source>
        <dbReference type="PROSITE-ProRule" id="PRU00339"/>
    </source>
</evidence>
<protein>
    <recommendedName>
        <fullName evidence="4">Tetratricopeptide repeat protein</fullName>
    </recommendedName>
</protein>
<keyword evidence="1" id="KW-0802">TPR repeat</keyword>